<reference evidence="19 20" key="1">
    <citation type="submission" date="2018-02" db="EMBL/GenBank/DDBJ databases">
        <title>The genomes of Aspergillus section Nigri reveals drivers in fungal speciation.</title>
        <authorList>
            <consortium name="DOE Joint Genome Institute"/>
            <person name="Vesth T.C."/>
            <person name="Nybo J."/>
            <person name="Theobald S."/>
            <person name="Brandl J."/>
            <person name="Frisvad J.C."/>
            <person name="Nielsen K.F."/>
            <person name="Lyhne E.K."/>
            <person name="Kogle M.E."/>
            <person name="Kuo A."/>
            <person name="Riley R."/>
            <person name="Clum A."/>
            <person name="Nolan M."/>
            <person name="Lipzen A."/>
            <person name="Salamov A."/>
            <person name="Henrissat B."/>
            <person name="Wiebenga A."/>
            <person name="De vries R.P."/>
            <person name="Grigoriev I.V."/>
            <person name="Mortensen U.H."/>
            <person name="Andersen M.R."/>
            <person name="Baker S.E."/>
        </authorList>
    </citation>
    <scope>NUCLEOTIDE SEQUENCE [LARGE SCALE GENOMIC DNA]</scope>
    <source>
        <strain evidence="19 20">CBS 121057</strain>
    </source>
</reference>
<dbReference type="SUPFAM" id="SSF52151">
    <property type="entry name" value="FabD/lysophospholipase-like"/>
    <property type="match status" value="2"/>
</dbReference>
<evidence type="ECO:0000256" key="13">
    <source>
        <dbReference type="ARBA" id="ARBA00048536"/>
    </source>
</evidence>
<feature type="active site" description="For acetyltransferase activity" evidence="17">
    <location>
        <position position="268"/>
    </location>
</feature>
<dbReference type="InterPro" id="IPR016035">
    <property type="entry name" value="Acyl_Trfase/lysoPLipase"/>
</dbReference>
<dbReference type="Pfam" id="PF00698">
    <property type="entry name" value="Acyl_transf_1"/>
    <property type="match status" value="1"/>
</dbReference>
<comment type="similarity">
    <text evidence="2 16">Belongs to the fungal fatty acid synthetase subunit beta family.</text>
</comment>
<dbReference type="InterPro" id="IPR003965">
    <property type="entry name" value="Fatty_acid_synthase"/>
</dbReference>
<dbReference type="FunFam" id="3.20.20.70:FF:000078">
    <property type="entry name" value="Fatty acid synthase beta subunit dehydratase"/>
    <property type="match status" value="1"/>
</dbReference>
<dbReference type="GO" id="GO:0004314">
    <property type="term" value="F:[acyl-carrier-protein] S-malonyltransferase activity"/>
    <property type="evidence" value="ECO:0007669"/>
    <property type="project" value="UniProtKB-EC"/>
</dbReference>
<keyword evidence="4 16" id="KW-0378">Hydrolase</keyword>
<dbReference type="Gene3D" id="1.20.1050.120">
    <property type="match status" value="1"/>
</dbReference>
<evidence type="ECO:0000256" key="10">
    <source>
        <dbReference type="ARBA" id="ARBA00033756"/>
    </source>
</evidence>
<keyword evidence="20" id="KW-1185">Reference proteome</keyword>
<evidence type="ECO:0000256" key="5">
    <source>
        <dbReference type="ARBA" id="ARBA00022857"/>
    </source>
</evidence>
<dbReference type="CDD" id="cd03447">
    <property type="entry name" value="FAS_MaoC"/>
    <property type="match status" value="1"/>
</dbReference>
<dbReference type="EMBL" id="KZ826366">
    <property type="protein sequence ID" value="PYI04681.1"/>
    <property type="molecule type" value="Genomic_DNA"/>
</dbReference>
<dbReference type="Pfam" id="PF17951">
    <property type="entry name" value="FAS_meander"/>
    <property type="match status" value="1"/>
</dbReference>
<dbReference type="InterPro" id="IPR013785">
    <property type="entry name" value="Aldolase_TIM"/>
</dbReference>
<dbReference type="Pfam" id="PF01575">
    <property type="entry name" value="MaoC_dehydratas"/>
    <property type="match status" value="1"/>
</dbReference>
<dbReference type="GO" id="GO:0004312">
    <property type="term" value="F:fatty acid synthase activity"/>
    <property type="evidence" value="ECO:0007669"/>
    <property type="project" value="InterPro"/>
</dbReference>
<evidence type="ECO:0000256" key="7">
    <source>
        <dbReference type="ARBA" id="ARBA00023027"/>
    </source>
</evidence>
<evidence type="ECO:0000256" key="11">
    <source>
        <dbReference type="ARBA" id="ARBA00048237"/>
    </source>
</evidence>
<dbReference type="Pfam" id="PF22235">
    <property type="entry name" value="FAS1_thioest_ins"/>
    <property type="match status" value="1"/>
</dbReference>
<organism evidence="19 20">
    <name type="scientific">Aspergillus sclerotiicarbonarius (strain CBS 121057 / IBT 28362)</name>
    <dbReference type="NCBI Taxonomy" id="1448318"/>
    <lineage>
        <taxon>Eukaryota</taxon>
        <taxon>Fungi</taxon>
        <taxon>Dikarya</taxon>
        <taxon>Ascomycota</taxon>
        <taxon>Pezizomycotina</taxon>
        <taxon>Eurotiomycetes</taxon>
        <taxon>Eurotiomycetidae</taxon>
        <taxon>Eurotiales</taxon>
        <taxon>Aspergillaceae</taxon>
        <taxon>Aspergillus</taxon>
        <taxon>Aspergillus subgen. Circumdati</taxon>
    </lineage>
</organism>
<dbReference type="Proteomes" id="UP000248423">
    <property type="component" value="Unassembled WGS sequence"/>
</dbReference>
<dbReference type="InterPro" id="IPR050830">
    <property type="entry name" value="Fungal_FAS"/>
</dbReference>
<evidence type="ECO:0000256" key="2">
    <source>
        <dbReference type="ARBA" id="ARBA00010009"/>
    </source>
</evidence>
<comment type="catalytic activity">
    <reaction evidence="1">
        <text>a (3R)-hydroxyacyl-[ACP] = a (2E)-enoyl-[ACP] + H2O</text>
        <dbReference type="Rhea" id="RHEA:13097"/>
        <dbReference type="Rhea" id="RHEA-COMP:9925"/>
        <dbReference type="Rhea" id="RHEA-COMP:9945"/>
        <dbReference type="ChEBI" id="CHEBI:15377"/>
        <dbReference type="ChEBI" id="CHEBI:78784"/>
        <dbReference type="ChEBI" id="CHEBI:78827"/>
        <dbReference type="EC" id="4.2.1.59"/>
    </reaction>
</comment>
<dbReference type="Gene3D" id="3.30.1120.100">
    <property type="match status" value="1"/>
</dbReference>
<keyword evidence="9" id="KW-0511">Multifunctional enzyme</keyword>
<dbReference type="GO" id="GO:0005835">
    <property type="term" value="C:fatty acid synthase complex"/>
    <property type="evidence" value="ECO:0007669"/>
    <property type="project" value="UniProtKB-UniRule"/>
</dbReference>
<dbReference type="SUPFAM" id="SSF54637">
    <property type="entry name" value="Thioesterase/thiol ester dehydrase-isomerase"/>
    <property type="match status" value="2"/>
</dbReference>
<evidence type="ECO:0000313" key="20">
    <source>
        <dbReference type="Proteomes" id="UP000248423"/>
    </source>
</evidence>
<dbReference type="InterPro" id="IPR013565">
    <property type="entry name" value="Fas1/AflB-like_central"/>
</dbReference>
<comment type="catalytic activity">
    <reaction evidence="15">
        <text>holo-[ACP] + acetyl-CoA = acetyl-[ACP] + CoA</text>
        <dbReference type="Rhea" id="RHEA:41788"/>
        <dbReference type="Rhea" id="RHEA-COMP:9621"/>
        <dbReference type="Rhea" id="RHEA-COMP:9685"/>
        <dbReference type="ChEBI" id="CHEBI:57287"/>
        <dbReference type="ChEBI" id="CHEBI:57288"/>
        <dbReference type="ChEBI" id="CHEBI:64479"/>
        <dbReference type="ChEBI" id="CHEBI:78446"/>
        <dbReference type="EC" id="2.3.1.38"/>
    </reaction>
</comment>
<evidence type="ECO:0000256" key="3">
    <source>
        <dbReference type="ARBA" id="ARBA00022679"/>
    </source>
</evidence>
<dbReference type="STRING" id="1448318.A0A319E3V9"/>
<evidence type="ECO:0000256" key="8">
    <source>
        <dbReference type="ARBA" id="ARBA00023239"/>
    </source>
</evidence>
<protein>
    <submittedName>
        <fullName evidence="19">Sterigmatocystin biosynthesis fatty acid synthase subunit beta</fullName>
    </submittedName>
</protein>
<dbReference type="InterPro" id="IPR001227">
    <property type="entry name" value="Ac_transferase_dom_sf"/>
</dbReference>
<evidence type="ECO:0000256" key="14">
    <source>
        <dbReference type="ARBA" id="ARBA00048572"/>
    </source>
</evidence>
<dbReference type="InterPro" id="IPR002539">
    <property type="entry name" value="MaoC-like_dom"/>
</dbReference>
<dbReference type="Pfam" id="PF17828">
    <property type="entry name" value="FAS_N"/>
    <property type="match status" value="1"/>
</dbReference>
<dbReference type="Pfam" id="PF08354">
    <property type="entry name" value="Fas1-AflB-like_hel"/>
    <property type="match status" value="1"/>
</dbReference>
<dbReference type="GO" id="GO:0004313">
    <property type="term" value="F:[acyl-carrier-protein] S-acetyltransferase activity"/>
    <property type="evidence" value="ECO:0007669"/>
    <property type="project" value="UniProtKB-EC"/>
</dbReference>
<dbReference type="InterPro" id="IPR041099">
    <property type="entry name" value="FAS1_N"/>
</dbReference>
<comment type="catalytic activity">
    <reaction evidence="14">
        <text>a 2,3-saturated acyl-[ACP] + NAD(+) = a (2E)-enoyl-[ACP] + NADH + H(+)</text>
        <dbReference type="Rhea" id="RHEA:10240"/>
        <dbReference type="Rhea" id="RHEA-COMP:9925"/>
        <dbReference type="Rhea" id="RHEA-COMP:9926"/>
        <dbReference type="ChEBI" id="CHEBI:15378"/>
        <dbReference type="ChEBI" id="CHEBI:57540"/>
        <dbReference type="ChEBI" id="CHEBI:57945"/>
        <dbReference type="ChEBI" id="CHEBI:78784"/>
        <dbReference type="ChEBI" id="CHEBI:78785"/>
        <dbReference type="EC" id="1.3.1.9"/>
    </reaction>
</comment>
<dbReference type="Gene3D" id="3.40.366.10">
    <property type="entry name" value="Malonyl-Coenzyme A Acyl Carrier Protein, domain 2"/>
    <property type="match status" value="3"/>
</dbReference>
<dbReference type="Gene3D" id="6.20.240.10">
    <property type="match status" value="1"/>
</dbReference>
<dbReference type="InterPro" id="IPR029069">
    <property type="entry name" value="HotDog_dom_sf"/>
</dbReference>
<dbReference type="InterPro" id="IPR039569">
    <property type="entry name" value="FAS1-like_DH_region"/>
</dbReference>
<dbReference type="Pfam" id="PF13452">
    <property type="entry name" value="FAS1_DH_region"/>
    <property type="match status" value="1"/>
</dbReference>
<dbReference type="Gene3D" id="6.10.60.10">
    <property type="match status" value="1"/>
</dbReference>
<evidence type="ECO:0000256" key="17">
    <source>
        <dbReference type="PIRSR" id="PIRSR005562-1"/>
    </source>
</evidence>
<dbReference type="Gene3D" id="3.10.129.10">
    <property type="entry name" value="Hotdog Thioesterase"/>
    <property type="match status" value="1"/>
</dbReference>
<evidence type="ECO:0000256" key="1">
    <source>
        <dbReference type="ARBA" id="ARBA00001055"/>
    </source>
</evidence>
<gene>
    <name evidence="19" type="ORF">BO78DRAFT_449349</name>
</gene>
<dbReference type="Gene3D" id="3.20.20.70">
    <property type="entry name" value="Aldolase class I"/>
    <property type="match status" value="1"/>
</dbReference>
<comment type="catalytic activity">
    <reaction evidence="12">
        <text>holo-[ACP] + malonyl-CoA = malonyl-[ACP] + CoA</text>
        <dbReference type="Rhea" id="RHEA:41792"/>
        <dbReference type="Rhea" id="RHEA-COMP:9623"/>
        <dbReference type="Rhea" id="RHEA-COMP:9685"/>
        <dbReference type="ChEBI" id="CHEBI:57287"/>
        <dbReference type="ChEBI" id="CHEBI:57384"/>
        <dbReference type="ChEBI" id="CHEBI:64479"/>
        <dbReference type="ChEBI" id="CHEBI:78449"/>
        <dbReference type="EC" id="2.3.1.39"/>
    </reaction>
</comment>
<dbReference type="Pfam" id="PF16073">
    <property type="entry name" value="SAT"/>
    <property type="match status" value="1"/>
</dbReference>
<dbReference type="GO" id="GO:0016297">
    <property type="term" value="F:fatty acyl-[ACP] hydrolase activity"/>
    <property type="evidence" value="ECO:0007669"/>
    <property type="project" value="UniProtKB-EC"/>
</dbReference>
<keyword evidence="8" id="KW-0456">Lyase</keyword>
<dbReference type="GO" id="GO:0006633">
    <property type="term" value="P:fatty acid biosynthetic process"/>
    <property type="evidence" value="ECO:0007669"/>
    <property type="project" value="InterPro"/>
</dbReference>
<evidence type="ECO:0000256" key="6">
    <source>
        <dbReference type="ARBA" id="ARBA00023002"/>
    </source>
</evidence>
<keyword evidence="7 16" id="KW-0520">NAD</keyword>
<dbReference type="Gene3D" id="1.20.930.70">
    <property type="match status" value="1"/>
</dbReference>
<dbReference type="Gene3D" id="6.10.140.1400">
    <property type="match status" value="1"/>
</dbReference>
<name>A0A319E3V9_ASPSB</name>
<dbReference type="OrthoDB" id="4251012at2759"/>
<dbReference type="InterPro" id="IPR014043">
    <property type="entry name" value="Acyl_transferase_dom"/>
</dbReference>
<dbReference type="GO" id="GO:0019171">
    <property type="term" value="F:(3R)-hydroxyacyl-[acyl-carrier-protein] dehydratase activity"/>
    <property type="evidence" value="ECO:0007669"/>
    <property type="project" value="UniProtKB-EC"/>
</dbReference>
<dbReference type="GO" id="GO:0004318">
    <property type="term" value="F:enoyl-[acyl-carrier-protein] reductase (NADH) activity"/>
    <property type="evidence" value="ECO:0007669"/>
    <property type="project" value="UniProtKB-UniRule"/>
</dbReference>
<dbReference type="FunFam" id="3.40.366.10:FF:000006">
    <property type="entry name" value="Fatty acid synthase beta subunit dehydratase"/>
    <property type="match status" value="1"/>
</dbReference>
<dbReference type="InterPro" id="IPR032088">
    <property type="entry name" value="SAT"/>
</dbReference>
<evidence type="ECO:0000256" key="12">
    <source>
        <dbReference type="ARBA" id="ARBA00048462"/>
    </source>
</evidence>
<keyword evidence="5 16" id="KW-0521">NADP</keyword>
<sequence>MTATKEPLAASPAPAVDGPSVAVSLEHGQITATLPVSAAVATTLQPYRASWLASLTDDSPSSPISLALQFLGHLASQKAPVPALQAALLAFDSQYLQGSDIHTAVTALADPLGAKKAALSDYYAAVAYTDKPSASPRSALFQSAQAGAARITTIFGGQGTANPSCVRELRSLYSTYRSILSQLIQECGPVLASLSQRPDTQSYFHGRPIDLDAWLAGETLNEDFVGAAPVSLPILGLFDLAHYCVICTVLGQTPGQVAASMHAVSGHSQGIVIAAAVARADSWASFYENARLAVELLFWIGFESHQDAPKLFIAPELIAETKEEGHGVPSPMLSVRGLERPGLDKLLAQCNKVLPEDRQLHVALINARTNHIVAGPAASLCGLSQILAELQAAGEKDQTRIPFSQRKPVVSHSFLPISTPFHTPYLKAASQRIKARLASHTFTAEQLQVAVLHTATGADLRANPQANVIDALVDAITTEPVDFPVLLADAATSHYIVLGAGRLSELVKQIRLGYGQQIIAGSEIKTSSAEVSGQADLFAATLRPTQPSWAEAYQPRLVQTANGRLILDTKLSRLLQVPPIITAGMTPTTVPWDLVAAVMDAGYFIELAGGGYHTEDEMRIAIEKIAASIPAGRGITCNLIYVNPKAIAWQTLLIKKLIRKGVPIDGLTIGAGVPSLEVARDYIDNLGIKHISFKPGSVDAIQAVLQIADDRPTFPIGLQWTGGRGGGHHSYEDFHAPILATYAEIRKRDNIHLIAGSGFGGGEDTYPYLSGQWSVARGYPAMPFDGILLGSRMMLCREAHTSPAVKQLIANTPGVPDEEWEKSYKGSAGGIITVRSEMGQPIHKLATRGVRLWADFDQTLFRHPRPKMVEELAKRKTEIITRLNTDYAKPWFGQDAKGQPADLADMTYAGVLARLVELMYVAHQQRWIHPSYQRLASDFALRTLERVAPEVDLDLGLLSTPSLFLQALADQCSSAAAQRLHPDDAAFFLRRCQARGQKPVPFVPALDENFETWFKKDSLWQSEDIEAVVGQDPERVCILHGPVAVRYAVDKDESAQEILDGIAAFHTHTALQGFYQGDLQKVPQVADVTATSPLADGAAVTQTFHAQEEVSSLDLVSASAFGWVRDLLETPTIIRAGIRKKNPFRDILAVKPGQKLVVNHAEQRVVLCESSTEQPVVSIHCDATKNISVDLHQPGAFTAAPAALSLKYKVLSSGLSPALEEIVDGRNDRIKDFYRNLWLGAGADTTKDIHATFQGPEVTLTSALLADMYQTLGLAPTGIRPTALPMDIAIVIAWEPLVEPLISTGIDGDLLRLVHLSNDIEYVPSAEPFQIGDVLRSSSQIQAIVIEPNGKSVVVKATIERAGEPIAFVTANFFIRGTYTDYASCFEHITETVTQLEVATPVDEALLQSRPWLQLDEAEAKLVGKTLCFQLETYTEWKDQTTFKTLQTSGTVSLLSWNGKQTPIGRVSFNAQDCKANPVSDFLRRRGQPLVARKMLDVAMDLNQTSEGVQIPVTNTAYSTFSRDYNPIHISSVFAQYVELPGTITHGMYTSAAVRAVAERCAAQGDITRFRSWACSFVGMVLPNDQLEVRVQHVAMIEGRLLLKITAVKAGTDEAVIQAEAEVDQPSTVYVFTGQGSQSPGMGQSLYKSSSAARAIWDAADKFFVNTYGWSVLELVRQNPTALTVHFRGKRGRQIKANYMAMTIDSYRPDGSVVKEPILPELTPASTSYTFADPRGLVFSTQFAQPLVLLLERAAVEDLRQRGVVQQDAAFAGHSLGEYGALASFGEFMPFTDLLRVVFYRGLAMQVAIERDDQGRTNFSMAAVNPARVGKFFSEKALRQIVALIAKSTNALLEIVNFNVEGEQYVCAGTVSTSIIEDVLENLHALAAITDTIARSPTGAALAREFTDAPASDSADLESTKLVQRSISAARQLPTPVTLKRSLATIPLQGIDVPFHSAHLRPGVASYRNFLEERIPKTEVDPLKLVGKWIPNVMGTPFSLSREYIEGVYGLTQSPILGEVLAA</sequence>
<dbReference type="InterPro" id="IPR016452">
    <property type="entry name" value="Fas1/AflB-like"/>
</dbReference>
<dbReference type="VEuPathDB" id="FungiDB:BO78DRAFT_449349"/>
<dbReference type="PANTHER" id="PTHR10982:SF21">
    <property type="entry name" value="FATTY ACID SYNTHASE SUBUNIT BETA"/>
    <property type="match status" value="1"/>
</dbReference>
<proteinExistence type="inferred from homology"/>
<comment type="subunit">
    <text evidence="10">[Alpha(6)beta(6)] hexamers of two multifunctional subunits (alpha and beta).</text>
</comment>
<dbReference type="InterPro" id="IPR040883">
    <property type="entry name" value="FAS_meander"/>
</dbReference>
<evidence type="ECO:0000256" key="9">
    <source>
        <dbReference type="ARBA" id="ARBA00023268"/>
    </source>
</evidence>
<keyword evidence="3 16" id="KW-0808">Transferase</keyword>
<dbReference type="SMART" id="SM00827">
    <property type="entry name" value="PKS_AT"/>
    <property type="match status" value="1"/>
</dbReference>
<comment type="catalytic activity">
    <reaction evidence="11">
        <text>acetyl-CoA + n malonyl-CoA + 2n NADPH + 4n H(+) = a long-chain-acyl-CoA + n CoA + n CO2 + 2n NADP(+).</text>
        <dbReference type="EC" id="2.3.1.86"/>
    </reaction>
</comment>
<evidence type="ECO:0000313" key="19">
    <source>
        <dbReference type="EMBL" id="PYI04681.1"/>
    </source>
</evidence>
<evidence type="ECO:0000256" key="16">
    <source>
        <dbReference type="PIRNR" id="PIRNR005562"/>
    </source>
</evidence>
<feature type="active site" description="For malonyltransferase activity" evidence="17">
    <location>
        <position position="1775"/>
    </location>
</feature>
<evidence type="ECO:0000256" key="4">
    <source>
        <dbReference type="ARBA" id="ARBA00022801"/>
    </source>
</evidence>
<accession>A0A319E3V9</accession>
<evidence type="ECO:0000259" key="18">
    <source>
        <dbReference type="SMART" id="SM00827"/>
    </source>
</evidence>
<comment type="catalytic activity">
    <reaction evidence="13">
        <text>(9Z)-octadecenoyl-[ACP] + H2O = (9Z)-octadecenoate + holo-[ACP] + H(+)</text>
        <dbReference type="Rhea" id="RHEA:15057"/>
        <dbReference type="Rhea" id="RHEA-COMP:9685"/>
        <dbReference type="Rhea" id="RHEA-COMP:9924"/>
        <dbReference type="ChEBI" id="CHEBI:15377"/>
        <dbReference type="ChEBI" id="CHEBI:15378"/>
        <dbReference type="ChEBI" id="CHEBI:30823"/>
        <dbReference type="ChEBI" id="CHEBI:64479"/>
        <dbReference type="ChEBI" id="CHEBI:78783"/>
        <dbReference type="EC" id="3.1.2.14"/>
    </reaction>
</comment>
<feature type="domain" description="Malonyl-CoA:ACP transacylase (MAT)" evidence="18">
    <location>
        <begin position="1631"/>
        <end position="1963"/>
    </location>
</feature>
<dbReference type="PRINTS" id="PR01483">
    <property type="entry name" value="FASYNTHASE"/>
</dbReference>
<keyword evidence="6 16" id="KW-0560">Oxidoreductase</keyword>
<dbReference type="Gene3D" id="3.30.70.3330">
    <property type="match status" value="1"/>
</dbReference>
<dbReference type="SUPFAM" id="SSF51395">
    <property type="entry name" value="FMN-linked oxidoreductases"/>
    <property type="match status" value="1"/>
</dbReference>
<evidence type="ECO:0000256" key="15">
    <source>
        <dbReference type="ARBA" id="ARBA00048835"/>
    </source>
</evidence>
<dbReference type="GO" id="GO:0004321">
    <property type="term" value="F:fatty-acyl-CoA synthase activity"/>
    <property type="evidence" value="ECO:0007669"/>
    <property type="project" value="UniProtKB-EC"/>
</dbReference>
<dbReference type="PANTHER" id="PTHR10982">
    <property type="entry name" value="MALONYL COA-ACYL CARRIER PROTEIN TRANSACYLASE"/>
    <property type="match status" value="1"/>
</dbReference>
<dbReference type="PIRSF" id="PIRSF005562">
    <property type="entry name" value="FAS_yeast_beta"/>
    <property type="match status" value="1"/>
</dbReference>